<sequence length="313" mass="32628">MSLSASTGSSSAESVLKSGGWAATSAPSTSPSTSTTMFSAPLSTNGEPNRSASASILPPLAPTSSPSATSSSTQASSTSFPSSSAVSSYLPAMSSSTVLLLSITISTIPTETSSAAVFPPQVNSSNPNSNRSTIIAGATVSVVAFLGLVIVRVMLYCRPSKDEPRGKHTRRAFMIHPRAEDEDDWKQATLSPSTSPTTDTPVYSPISKAPHYIVHSRTSLDQPRSVFSQAVLWAATHLEQPLPLSRATSPPSTCGKYTDAAPPVSPPHNLDGVSPSAPSSSVPLLWIKSPTSSEEEPIVGLRNRDVRILGRLP</sequence>
<proteinExistence type="predicted"/>
<feature type="compositionally biased region" description="Low complexity" evidence="1">
    <location>
        <begin position="191"/>
        <end position="204"/>
    </location>
</feature>
<feature type="compositionally biased region" description="Low complexity" evidence="1">
    <location>
        <begin position="1"/>
        <end position="14"/>
    </location>
</feature>
<keyword evidence="2" id="KW-0472">Membrane</keyword>
<reference evidence="4" key="1">
    <citation type="submission" date="2023-03" db="EMBL/GenBank/DDBJ databases">
        <title>Massive genome expansion in bonnet fungi (Mycena s.s.) driven by repeated elements and novel gene families across ecological guilds.</title>
        <authorList>
            <consortium name="Lawrence Berkeley National Laboratory"/>
            <person name="Harder C.B."/>
            <person name="Miyauchi S."/>
            <person name="Viragh M."/>
            <person name="Kuo A."/>
            <person name="Thoen E."/>
            <person name="Andreopoulos B."/>
            <person name="Lu D."/>
            <person name="Skrede I."/>
            <person name="Drula E."/>
            <person name="Henrissat B."/>
            <person name="Morin E."/>
            <person name="Kohler A."/>
            <person name="Barry K."/>
            <person name="LaButti K."/>
            <person name="Morin E."/>
            <person name="Salamov A."/>
            <person name="Lipzen A."/>
            <person name="Mereny Z."/>
            <person name="Hegedus B."/>
            <person name="Baldrian P."/>
            <person name="Stursova M."/>
            <person name="Weitz H."/>
            <person name="Taylor A."/>
            <person name="Grigoriev I.V."/>
            <person name="Nagy L.G."/>
            <person name="Martin F."/>
            <person name="Kauserud H."/>
        </authorList>
    </citation>
    <scope>NUCLEOTIDE SEQUENCE</scope>
    <source>
        <strain evidence="4">CBHHK200</strain>
    </source>
</reference>
<feature type="region of interest" description="Disordered" evidence="1">
    <location>
        <begin position="183"/>
        <end position="204"/>
    </location>
</feature>
<feature type="region of interest" description="Disordered" evidence="1">
    <location>
        <begin position="244"/>
        <end position="278"/>
    </location>
</feature>
<keyword evidence="5" id="KW-1185">Reference proteome</keyword>
<feature type="compositionally biased region" description="Polar residues" evidence="1">
    <location>
        <begin position="37"/>
        <end position="50"/>
    </location>
</feature>
<comment type="caution">
    <text evidence="4">The sequence shown here is derived from an EMBL/GenBank/DDBJ whole genome shotgun (WGS) entry which is preliminary data.</text>
</comment>
<feature type="compositionally biased region" description="Low complexity" evidence="1">
    <location>
        <begin position="22"/>
        <end position="36"/>
    </location>
</feature>
<evidence type="ECO:0000313" key="4">
    <source>
        <dbReference type="EMBL" id="KAJ7040880.1"/>
    </source>
</evidence>
<feature type="transmembrane region" description="Helical" evidence="2">
    <location>
        <begin position="134"/>
        <end position="155"/>
    </location>
</feature>
<keyword evidence="2" id="KW-0812">Transmembrane</keyword>
<evidence type="ECO:0000256" key="1">
    <source>
        <dbReference type="SAM" id="MobiDB-lite"/>
    </source>
</evidence>
<dbReference type="AlphaFoldDB" id="A0AAD6XA08"/>
<feature type="region of interest" description="Disordered" evidence="1">
    <location>
        <begin position="1"/>
        <end position="80"/>
    </location>
</feature>
<evidence type="ECO:0000313" key="5">
    <source>
        <dbReference type="Proteomes" id="UP001218188"/>
    </source>
</evidence>
<accession>A0AAD6XA08</accession>
<keyword evidence="2" id="KW-1133">Transmembrane helix</keyword>
<feature type="compositionally biased region" description="Low complexity" evidence="1">
    <location>
        <begin position="51"/>
        <end position="80"/>
    </location>
</feature>
<dbReference type="EMBL" id="JARJCM010000019">
    <property type="protein sequence ID" value="KAJ7040880.1"/>
    <property type="molecule type" value="Genomic_DNA"/>
</dbReference>
<evidence type="ECO:0000256" key="2">
    <source>
        <dbReference type="SAM" id="Phobius"/>
    </source>
</evidence>
<protein>
    <submittedName>
        <fullName evidence="4">Uncharacterized protein</fullName>
    </submittedName>
</protein>
<name>A0AAD6XA08_9AGAR</name>
<dbReference type="EMBL" id="JARJCM010000177">
    <property type="protein sequence ID" value="KAJ7023990.1"/>
    <property type="molecule type" value="Genomic_DNA"/>
</dbReference>
<evidence type="ECO:0000313" key="3">
    <source>
        <dbReference type="EMBL" id="KAJ7023990.1"/>
    </source>
</evidence>
<gene>
    <name evidence="4" type="ORF">C8F04DRAFT_1253380</name>
    <name evidence="3" type="ORF">C8F04DRAFT_1270786</name>
</gene>
<dbReference type="Proteomes" id="UP001218188">
    <property type="component" value="Unassembled WGS sequence"/>
</dbReference>
<organism evidence="4 5">
    <name type="scientific">Mycena alexandri</name>
    <dbReference type="NCBI Taxonomy" id="1745969"/>
    <lineage>
        <taxon>Eukaryota</taxon>
        <taxon>Fungi</taxon>
        <taxon>Dikarya</taxon>
        <taxon>Basidiomycota</taxon>
        <taxon>Agaricomycotina</taxon>
        <taxon>Agaricomycetes</taxon>
        <taxon>Agaricomycetidae</taxon>
        <taxon>Agaricales</taxon>
        <taxon>Marasmiineae</taxon>
        <taxon>Mycenaceae</taxon>
        <taxon>Mycena</taxon>
    </lineage>
</organism>